<feature type="transmembrane region" description="Helical" evidence="2">
    <location>
        <begin position="80"/>
        <end position="104"/>
    </location>
</feature>
<comment type="caution">
    <text evidence="3">The sequence shown here is derived from an EMBL/GenBank/DDBJ whole genome shotgun (WGS) entry which is preliminary data.</text>
</comment>
<accession>A0ABP8A5H4</accession>
<dbReference type="Proteomes" id="UP001501079">
    <property type="component" value="Unassembled WGS sequence"/>
</dbReference>
<keyword evidence="2" id="KW-1133">Transmembrane helix</keyword>
<feature type="transmembrane region" description="Helical" evidence="2">
    <location>
        <begin position="38"/>
        <end position="59"/>
    </location>
</feature>
<dbReference type="RefSeq" id="WP_344755576.1">
    <property type="nucleotide sequence ID" value="NZ_BAABBW010000004.1"/>
</dbReference>
<gene>
    <name evidence="3" type="ORF">GCM10022287_28590</name>
</gene>
<feature type="transmembrane region" description="Helical" evidence="2">
    <location>
        <begin position="116"/>
        <end position="136"/>
    </location>
</feature>
<sequence>MKRTHPTTLVIIGLIGTVVGLLTDAALAASGRALFVPPVTLSVTLAVIAVIVVALAWPIRRAIRGKTTLRIDPFRAARTAVLAKACSILGALLAGLPLGLLLFMLTRTVLADTSSIVLTISAVLGGALLLTGGLLAEWFCTLPPDDPDSDREEDRGPEPGATHSHA</sequence>
<keyword evidence="4" id="KW-1185">Reference proteome</keyword>
<evidence type="ECO:0000256" key="2">
    <source>
        <dbReference type="SAM" id="Phobius"/>
    </source>
</evidence>
<dbReference type="EMBL" id="BAABBW010000004">
    <property type="protein sequence ID" value="GAA4178370.1"/>
    <property type="molecule type" value="Genomic_DNA"/>
</dbReference>
<evidence type="ECO:0000313" key="4">
    <source>
        <dbReference type="Proteomes" id="UP001501079"/>
    </source>
</evidence>
<protein>
    <recommendedName>
        <fullName evidence="5">DUF3180 domain-containing protein</fullName>
    </recommendedName>
</protein>
<evidence type="ECO:0000256" key="1">
    <source>
        <dbReference type="SAM" id="MobiDB-lite"/>
    </source>
</evidence>
<feature type="region of interest" description="Disordered" evidence="1">
    <location>
        <begin position="145"/>
        <end position="166"/>
    </location>
</feature>
<dbReference type="InterPro" id="IPR021517">
    <property type="entry name" value="DUF3180"/>
</dbReference>
<evidence type="ECO:0008006" key="5">
    <source>
        <dbReference type="Google" id="ProtNLM"/>
    </source>
</evidence>
<proteinExistence type="predicted"/>
<organism evidence="3 4">
    <name type="scientific">Gryllotalpicola koreensis</name>
    <dbReference type="NCBI Taxonomy" id="993086"/>
    <lineage>
        <taxon>Bacteria</taxon>
        <taxon>Bacillati</taxon>
        <taxon>Actinomycetota</taxon>
        <taxon>Actinomycetes</taxon>
        <taxon>Micrococcales</taxon>
        <taxon>Microbacteriaceae</taxon>
        <taxon>Gryllotalpicola</taxon>
    </lineage>
</organism>
<reference evidence="4" key="1">
    <citation type="journal article" date="2019" name="Int. J. Syst. Evol. Microbiol.">
        <title>The Global Catalogue of Microorganisms (GCM) 10K type strain sequencing project: providing services to taxonomists for standard genome sequencing and annotation.</title>
        <authorList>
            <consortium name="The Broad Institute Genomics Platform"/>
            <consortium name="The Broad Institute Genome Sequencing Center for Infectious Disease"/>
            <person name="Wu L."/>
            <person name="Ma J."/>
        </authorList>
    </citation>
    <scope>NUCLEOTIDE SEQUENCE [LARGE SCALE GENOMIC DNA]</scope>
    <source>
        <strain evidence="4">JCM 17591</strain>
    </source>
</reference>
<evidence type="ECO:0000313" key="3">
    <source>
        <dbReference type="EMBL" id="GAA4178370.1"/>
    </source>
</evidence>
<keyword evidence="2" id="KW-0472">Membrane</keyword>
<name>A0ABP8A5H4_9MICO</name>
<keyword evidence="2" id="KW-0812">Transmembrane</keyword>
<dbReference type="Pfam" id="PF11377">
    <property type="entry name" value="DUF3180"/>
    <property type="match status" value="1"/>
</dbReference>